<dbReference type="RefSeq" id="WP_266128890.1">
    <property type="nucleotide sequence ID" value="NZ_JAPKMY010000001.1"/>
</dbReference>
<dbReference type="InterPro" id="IPR027806">
    <property type="entry name" value="HARBI1_dom"/>
</dbReference>
<dbReference type="Pfam" id="PF13359">
    <property type="entry name" value="DDE_Tnp_4"/>
    <property type="match status" value="1"/>
</dbReference>
<evidence type="ECO:0000313" key="4">
    <source>
        <dbReference type="EMBL" id="MCX5466349.1"/>
    </source>
</evidence>
<evidence type="ECO:0000256" key="2">
    <source>
        <dbReference type="ARBA" id="ARBA00022723"/>
    </source>
</evidence>
<feature type="domain" description="DDE Tnp4" evidence="3">
    <location>
        <begin position="21"/>
        <end position="79"/>
    </location>
</feature>
<keyword evidence="5" id="KW-1185">Reference proteome</keyword>
<reference evidence="4" key="1">
    <citation type="submission" date="2022-11" db="EMBL/GenBank/DDBJ databases">
        <title>Biodiversity and phylogenetic relationships of bacteria.</title>
        <authorList>
            <person name="Machado R.A.R."/>
            <person name="Bhat A."/>
            <person name="Loulou A."/>
            <person name="Kallel S."/>
        </authorList>
    </citation>
    <scope>NUCLEOTIDE SEQUENCE</scope>
    <source>
        <strain evidence="4">A-IN1</strain>
    </source>
</reference>
<organism evidence="4 5">
    <name type="scientific">Acinetobacter nematophilus</name>
    <dbReference type="NCBI Taxonomy" id="2994642"/>
    <lineage>
        <taxon>Bacteria</taxon>
        <taxon>Pseudomonadati</taxon>
        <taxon>Pseudomonadota</taxon>
        <taxon>Gammaproteobacteria</taxon>
        <taxon>Moraxellales</taxon>
        <taxon>Moraxellaceae</taxon>
        <taxon>Acinetobacter</taxon>
    </lineage>
</organism>
<protein>
    <recommendedName>
        <fullName evidence="3">DDE Tnp4 domain-containing protein</fullName>
    </recommendedName>
</protein>
<evidence type="ECO:0000259" key="3">
    <source>
        <dbReference type="Pfam" id="PF13359"/>
    </source>
</evidence>
<dbReference type="Proteomes" id="UP001146019">
    <property type="component" value="Unassembled WGS sequence"/>
</dbReference>
<accession>A0A9X3DWF5</accession>
<gene>
    <name evidence="4" type="ORF">OSH00_01125</name>
</gene>
<sequence length="81" mass="9433">MFNLSKDILKGEDIDWDVVLVDVTETPIQRPKKQKKSYSGKKKLHIFKGQAIIHSKTQQILSLCMSKGVVRDFELFKRSFH</sequence>
<comment type="cofactor">
    <cofactor evidence="1">
        <name>a divalent metal cation</name>
        <dbReference type="ChEBI" id="CHEBI:60240"/>
    </cofactor>
</comment>
<evidence type="ECO:0000256" key="1">
    <source>
        <dbReference type="ARBA" id="ARBA00001968"/>
    </source>
</evidence>
<proteinExistence type="predicted"/>
<keyword evidence="2" id="KW-0479">Metal-binding</keyword>
<dbReference type="GO" id="GO:0046872">
    <property type="term" value="F:metal ion binding"/>
    <property type="evidence" value="ECO:0007669"/>
    <property type="project" value="UniProtKB-KW"/>
</dbReference>
<name>A0A9X3DWF5_9GAMM</name>
<comment type="caution">
    <text evidence="4">The sequence shown here is derived from an EMBL/GenBank/DDBJ whole genome shotgun (WGS) entry which is preliminary data.</text>
</comment>
<dbReference type="EMBL" id="JAPKMY010000001">
    <property type="protein sequence ID" value="MCX5466349.1"/>
    <property type="molecule type" value="Genomic_DNA"/>
</dbReference>
<dbReference type="AlphaFoldDB" id="A0A9X3DWF5"/>
<evidence type="ECO:0000313" key="5">
    <source>
        <dbReference type="Proteomes" id="UP001146019"/>
    </source>
</evidence>